<evidence type="ECO:0000313" key="1">
    <source>
        <dbReference type="EMBL" id="CAG8853061.1"/>
    </source>
</evidence>
<gene>
    <name evidence="1" type="ORF">GMARGA_LOCUS41882</name>
</gene>
<reference evidence="1 2" key="1">
    <citation type="submission" date="2021-06" db="EMBL/GenBank/DDBJ databases">
        <authorList>
            <person name="Kallberg Y."/>
            <person name="Tangrot J."/>
            <person name="Rosling A."/>
        </authorList>
    </citation>
    <scope>NUCLEOTIDE SEQUENCE [LARGE SCALE GENOMIC DNA]</scope>
    <source>
        <strain evidence="1 2">120-4 pot B 10/14</strain>
    </source>
</reference>
<keyword evidence="2" id="KW-1185">Reference proteome</keyword>
<comment type="caution">
    <text evidence="1">The sequence shown here is derived from an EMBL/GenBank/DDBJ whole genome shotgun (WGS) entry which is preliminary data.</text>
</comment>
<feature type="non-terminal residue" evidence="1">
    <location>
        <position position="48"/>
    </location>
</feature>
<protein>
    <submittedName>
        <fullName evidence="1">22744_t:CDS:1</fullName>
    </submittedName>
</protein>
<organism evidence="1 2">
    <name type="scientific">Gigaspora margarita</name>
    <dbReference type="NCBI Taxonomy" id="4874"/>
    <lineage>
        <taxon>Eukaryota</taxon>
        <taxon>Fungi</taxon>
        <taxon>Fungi incertae sedis</taxon>
        <taxon>Mucoromycota</taxon>
        <taxon>Glomeromycotina</taxon>
        <taxon>Glomeromycetes</taxon>
        <taxon>Diversisporales</taxon>
        <taxon>Gigasporaceae</taxon>
        <taxon>Gigaspora</taxon>
    </lineage>
</organism>
<accession>A0ABN7XF54</accession>
<dbReference type="EMBL" id="CAJVQB010119438">
    <property type="protein sequence ID" value="CAG8853061.1"/>
    <property type="molecule type" value="Genomic_DNA"/>
</dbReference>
<evidence type="ECO:0000313" key="2">
    <source>
        <dbReference type="Proteomes" id="UP000789901"/>
    </source>
</evidence>
<proteinExistence type="predicted"/>
<dbReference type="Proteomes" id="UP000789901">
    <property type="component" value="Unassembled WGS sequence"/>
</dbReference>
<sequence length="48" mass="5486">MVVPVVSLVVVEVLDNPETDTELFKSDILISWSILSIIVDWFDYIYIG</sequence>
<name>A0ABN7XF54_GIGMA</name>